<dbReference type="PANTHER" id="PTHR46173">
    <property type="entry name" value="CCA TRNA NUCLEOTIDYLTRANSFERASE 1, MITOCHONDRIAL"/>
    <property type="match status" value="1"/>
</dbReference>
<keyword evidence="8" id="KW-0694">RNA-binding</keyword>
<proteinExistence type="inferred from homology"/>
<comment type="cofactor">
    <cofactor evidence="1">
        <name>Mg(2+)</name>
        <dbReference type="ChEBI" id="CHEBI:18420"/>
    </cofactor>
</comment>
<evidence type="ECO:0000256" key="2">
    <source>
        <dbReference type="ARBA" id="ARBA00022679"/>
    </source>
</evidence>
<keyword evidence="3" id="KW-0819">tRNA processing</keyword>
<dbReference type="Pfam" id="PF01743">
    <property type="entry name" value="PolyA_pol"/>
    <property type="match status" value="1"/>
</dbReference>
<dbReference type="PANTHER" id="PTHR46173:SF1">
    <property type="entry name" value="CCA TRNA NUCLEOTIDYLTRANSFERASE 1, MITOCHONDRIAL"/>
    <property type="match status" value="1"/>
</dbReference>
<evidence type="ECO:0000256" key="4">
    <source>
        <dbReference type="ARBA" id="ARBA00022695"/>
    </source>
</evidence>
<dbReference type="Gene3D" id="1.10.3090.10">
    <property type="entry name" value="cca-adding enzyme, domain 2"/>
    <property type="match status" value="1"/>
</dbReference>
<reference evidence="11 12" key="1">
    <citation type="submission" date="2020-08" db="EMBL/GenBank/DDBJ databases">
        <title>Genomic Encyclopedia of Type Strains, Phase IV (KMG-IV): sequencing the most valuable type-strain genomes for metagenomic binning, comparative biology and taxonomic classification.</title>
        <authorList>
            <person name="Goeker M."/>
        </authorList>
    </citation>
    <scope>NUCLEOTIDE SEQUENCE [LARGE SCALE GENOMIC DNA]</scope>
    <source>
        <strain evidence="11 12">DSM 21255</strain>
    </source>
</reference>
<evidence type="ECO:0000256" key="3">
    <source>
        <dbReference type="ARBA" id="ARBA00022694"/>
    </source>
</evidence>
<dbReference type="GO" id="GO:0016779">
    <property type="term" value="F:nucleotidyltransferase activity"/>
    <property type="evidence" value="ECO:0007669"/>
    <property type="project" value="UniProtKB-KW"/>
</dbReference>
<dbReference type="OrthoDB" id="9805698at2"/>
<keyword evidence="4" id="KW-0548">Nucleotidyltransferase</keyword>
<keyword evidence="6" id="KW-0547">Nucleotide-binding</keyword>
<dbReference type="GeneID" id="93485986"/>
<dbReference type="CDD" id="cd05398">
    <property type="entry name" value="NT_ClassII-CCAase"/>
    <property type="match status" value="1"/>
</dbReference>
<dbReference type="InterPro" id="IPR050264">
    <property type="entry name" value="Bact_CCA-adding_enz_type3_sf"/>
</dbReference>
<dbReference type="GO" id="GO:0000049">
    <property type="term" value="F:tRNA binding"/>
    <property type="evidence" value="ECO:0007669"/>
    <property type="project" value="TreeGrafter"/>
</dbReference>
<accession>A0A841R1N1</accession>
<evidence type="ECO:0000256" key="7">
    <source>
        <dbReference type="ARBA" id="ARBA00022842"/>
    </source>
</evidence>
<dbReference type="AlphaFoldDB" id="A0A841R1N1"/>
<evidence type="ECO:0000256" key="5">
    <source>
        <dbReference type="ARBA" id="ARBA00022723"/>
    </source>
</evidence>
<dbReference type="Pfam" id="PF12627">
    <property type="entry name" value="PolyA_pol_RNAbd"/>
    <property type="match status" value="1"/>
</dbReference>
<dbReference type="SUPFAM" id="SSF81301">
    <property type="entry name" value="Nucleotidyltransferase"/>
    <property type="match status" value="1"/>
</dbReference>
<comment type="caution">
    <text evidence="11">The sequence shown here is derived from an EMBL/GenBank/DDBJ whole genome shotgun (WGS) entry which is preliminary data.</text>
</comment>
<dbReference type="InterPro" id="IPR043519">
    <property type="entry name" value="NT_sf"/>
</dbReference>
<dbReference type="Proteomes" id="UP000591941">
    <property type="component" value="Unassembled WGS sequence"/>
</dbReference>
<dbReference type="GO" id="GO:0008033">
    <property type="term" value="P:tRNA processing"/>
    <property type="evidence" value="ECO:0007669"/>
    <property type="project" value="UniProtKB-KW"/>
</dbReference>
<protein>
    <submittedName>
        <fullName evidence="11">tRNA nucleotidyltransferase/poly(A) polymerase</fullName>
    </submittedName>
</protein>
<keyword evidence="7" id="KW-0460">Magnesium</keyword>
<evidence type="ECO:0000313" key="12">
    <source>
        <dbReference type="Proteomes" id="UP000591941"/>
    </source>
</evidence>
<comment type="similarity">
    <text evidence="8">Belongs to the tRNA nucleotidyltransferase/poly(A) polymerase family.</text>
</comment>
<dbReference type="EMBL" id="JACHHI010000003">
    <property type="protein sequence ID" value="MBB6477686.1"/>
    <property type="molecule type" value="Genomic_DNA"/>
</dbReference>
<feature type="domain" description="Poly A polymerase head" evidence="9">
    <location>
        <begin position="29"/>
        <end position="153"/>
    </location>
</feature>
<dbReference type="RefSeq" id="WP_159822625.1">
    <property type="nucleotide sequence ID" value="NZ_CABWNB010000002.1"/>
</dbReference>
<dbReference type="GO" id="GO:0046872">
    <property type="term" value="F:metal ion binding"/>
    <property type="evidence" value="ECO:0007669"/>
    <property type="project" value="UniProtKB-KW"/>
</dbReference>
<gene>
    <name evidence="11" type="ORF">HNR45_000719</name>
</gene>
<organism evidence="11 12">
    <name type="scientific">Negativicoccus succinicivorans</name>
    <dbReference type="NCBI Taxonomy" id="620903"/>
    <lineage>
        <taxon>Bacteria</taxon>
        <taxon>Bacillati</taxon>
        <taxon>Bacillota</taxon>
        <taxon>Negativicutes</taxon>
        <taxon>Veillonellales</taxon>
        <taxon>Veillonellaceae</taxon>
        <taxon>Negativicoccus</taxon>
    </lineage>
</organism>
<keyword evidence="2 8" id="KW-0808">Transferase</keyword>
<feature type="domain" description="tRNA nucleotidyltransferase/poly(A) polymerase RNA and SrmB- binding" evidence="10">
    <location>
        <begin position="181"/>
        <end position="235"/>
    </location>
</feature>
<dbReference type="GO" id="GO:0000166">
    <property type="term" value="F:nucleotide binding"/>
    <property type="evidence" value="ECO:0007669"/>
    <property type="project" value="UniProtKB-KW"/>
</dbReference>
<evidence type="ECO:0000259" key="9">
    <source>
        <dbReference type="Pfam" id="PF01743"/>
    </source>
</evidence>
<evidence type="ECO:0000256" key="6">
    <source>
        <dbReference type="ARBA" id="ARBA00022741"/>
    </source>
</evidence>
<keyword evidence="5" id="KW-0479">Metal-binding</keyword>
<sequence>MIPFFTRRYPLPDAVRTLLQTLEQAGFEAYAVGGCVRDTLLGRTPHDWDITTAATPDEVERVFAASPFKVVGTVGRAFGVSLVEWAGATYEVATFRGEEYGADSHRPEKVYYAKHFADDLARRDFTVNAMAFRSDGTLIDPYDGRKDLRKKRLQTVGAPDERFREDALRLFRACRFIAQLGFRPTRELCAAMPQAFARVEGLSLERVRAELDRLLVAPYAGRGLDLFVRSGLAEQTCRVREQGIDKTVAILPELSHLPETPQGRFHAYDAWLHTLVVVEHSPATLVARYAALFHDAAKGLPGIRGFHKGDITDYGHDVRSAEMAKAALTRLQYPATMVSRVEFLVANHMKYHQYANTADANVRRWLRQLARSGEFRTTSELTEALDELNDLCVADVIGCGRPLSATDGHRAFGGAVRAELATMPVHTRDLRYDPSLPQRYGKDTATVLKVLRQRVQDGTLANEPEALTLAAERYQLRQERNAHDEGTSKE</sequence>
<evidence type="ECO:0000313" key="11">
    <source>
        <dbReference type="EMBL" id="MBB6477686.1"/>
    </source>
</evidence>
<evidence type="ECO:0000259" key="10">
    <source>
        <dbReference type="Pfam" id="PF12627"/>
    </source>
</evidence>
<keyword evidence="12" id="KW-1185">Reference proteome</keyword>
<evidence type="ECO:0000256" key="1">
    <source>
        <dbReference type="ARBA" id="ARBA00001946"/>
    </source>
</evidence>
<dbReference type="Gene3D" id="3.30.460.10">
    <property type="entry name" value="Beta Polymerase, domain 2"/>
    <property type="match status" value="1"/>
</dbReference>
<dbReference type="InterPro" id="IPR002646">
    <property type="entry name" value="PolA_pol_head_dom"/>
</dbReference>
<dbReference type="InterPro" id="IPR032828">
    <property type="entry name" value="PolyA_RNA-bd"/>
</dbReference>
<dbReference type="SUPFAM" id="SSF81891">
    <property type="entry name" value="Poly A polymerase C-terminal region-like"/>
    <property type="match status" value="1"/>
</dbReference>
<evidence type="ECO:0000256" key="8">
    <source>
        <dbReference type="RuleBase" id="RU003953"/>
    </source>
</evidence>
<name>A0A841R1N1_9FIRM</name>